<dbReference type="SUPFAM" id="SSF141571">
    <property type="entry name" value="Pentapeptide repeat-like"/>
    <property type="match status" value="1"/>
</dbReference>
<accession>A0A2H1FDG2</accession>
<protein>
    <recommendedName>
        <fullName evidence="3">Pentapeptide repeat protein</fullName>
    </recommendedName>
</protein>
<dbReference type="Pfam" id="PF00805">
    <property type="entry name" value="Pentapeptide"/>
    <property type="match status" value="1"/>
</dbReference>
<sequence length="56" mass="6113">MPKNIKHVGVSLTDTNLKNADLDNIVVINANLSDTDLQNTGRRVAKLEKACGLHSR</sequence>
<reference evidence="2" key="1">
    <citation type="submission" date="2017-03" db="EMBL/GenBank/DDBJ databases">
        <authorList>
            <person name="Herbold C."/>
        </authorList>
    </citation>
    <scope>NUCLEOTIDE SEQUENCE [LARGE SCALE GENOMIC DNA]</scope>
</reference>
<organism evidence="1 2">
    <name type="scientific">Candidatus Nitrosotalea okcheonensis</name>
    <dbReference type="NCBI Taxonomy" id="1903276"/>
    <lineage>
        <taxon>Archaea</taxon>
        <taxon>Nitrososphaerota</taxon>
        <taxon>Nitrososphaeria</taxon>
        <taxon>Nitrosotaleales</taxon>
        <taxon>Nitrosotaleaceae</taxon>
        <taxon>Nitrosotalea</taxon>
    </lineage>
</organism>
<dbReference type="Gene3D" id="2.160.20.80">
    <property type="entry name" value="E3 ubiquitin-protein ligase SopA"/>
    <property type="match status" value="1"/>
</dbReference>
<evidence type="ECO:0008006" key="3">
    <source>
        <dbReference type="Google" id="ProtNLM"/>
    </source>
</evidence>
<keyword evidence="2" id="KW-1185">Reference proteome</keyword>
<proteinExistence type="predicted"/>
<dbReference type="Proteomes" id="UP000230607">
    <property type="component" value="Chromosome 1"/>
</dbReference>
<dbReference type="RefSeq" id="WP_231911893.1">
    <property type="nucleotide sequence ID" value="NZ_LT841358.1"/>
</dbReference>
<evidence type="ECO:0000313" key="1">
    <source>
        <dbReference type="EMBL" id="SMH70787.1"/>
    </source>
</evidence>
<dbReference type="AlphaFoldDB" id="A0A2H1FDG2"/>
<evidence type="ECO:0000313" key="2">
    <source>
        <dbReference type="Proteomes" id="UP000230607"/>
    </source>
</evidence>
<dbReference type="InterPro" id="IPR001646">
    <property type="entry name" value="5peptide_repeat"/>
</dbReference>
<dbReference type="EMBL" id="LT841358">
    <property type="protein sequence ID" value="SMH70787.1"/>
    <property type="molecule type" value="Genomic_DNA"/>
</dbReference>
<name>A0A2H1FDG2_9ARCH</name>
<gene>
    <name evidence="1" type="ORF">NCS_10594</name>
</gene>